<protein>
    <submittedName>
        <fullName evidence="2">Uncharacterized protein</fullName>
    </submittedName>
</protein>
<reference evidence="2 3" key="1">
    <citation type="submission" date="2021-08" db="EMBL/GenBank/DDBJ databases">
        <title>Genome sequence analysis of Clostridium chauvoei strains of European origin and evaluation of typing options for outbreak investigations.</title>
        <authorList>
            <person name="Abdel-Glil M."/>
            <person name="Thomas P."/>
            <person name="Seyboldt C."/>
        </authorList>
    </citation>
    <scope>NUCLEOTIDE SEQUENCE [LARGE SCALE GENOMIC DNA]</scope>
    <source>
        <strain evidence="2 3">S0260-09</strain>
    </source>
</reference>
<feature type="region of interest" description="Disordered" evidence="1">
    <location>
        <begin position="1"/>
        <end position="45"/>
    </location>
</feature>
<dbReference type="GeneID" id="66302938"/>
<feature type="compositionally biased region" description="Basic and acidic residues" evidence="1">
    <location>
        <begin position="1"/>
        <end position="17"/>
    </location>
</feature>
<name>A0ABD4RI41_9CLOT</name>
<dbReference type="Proteomes" id="UP000775179">
    <property type="component" value="Unassembled WGS sequence"/>
</dbReference>
<dbReference type="AlphaFoldDB" id="A0ABD4RI41"/>
<evidence type="ECO:0000256" key="1">
    <source>
        <dbReference type="SAM" id="MobiDB-lite"/>
    </source>
</evidence>
<dbReference type="EMBL" id="JAIFTX010000018">
    <property type="protein sequence ID" value="MBX7291138.1"/>
    <property type="molecule type" value="Genomic_DNA"/>
</dbReference>
<dbReference type="NCBIfam" id="NF040919">
    <property type="entry name" value="Clostri_philic"/>
    <property type="match status" value="1"/>
</dbReference>
<comment type="caution">
    <text evidence="2">The sequence shown here is derived from an EMBL/GenBank/DDBJ whole genome shotgun (WGS) entry which is preliminary data.</text>
</comment>
<sequence>MPKSNKTKEPQQKGERRQRLHGNQNNIGNDKNRAEYTDFNGNPIE</sequence>
<dbReference type="RefSeq" id="WP_021875070.1">
    <property type="nucleotide sequence ID" value="NZ_CP018624.1"/>
</dbReference>
<evidence type="ECO:0000313" key="2">
    <source>
        <dbReference type="EMBL" id="MBX7291138.1"/>
    </source>
</evidence>
<accession>A0ABD4RI41</accession>
<gene>
    <name evidence="2" type="ORF">K4H94_08885</name>
</gene>
<proteinExistence type="predicted"/>
<organism evidence="2 3">
    <name type="scientific">Clostridium chauvoei</name>
    <dbReference type="NCBI Taxonomy" id="46867"/>
    <lineage>
        <taxon>Bacteria</taxon>
        <taxon>Bacillati</taxon>
        <taxon>Bacillota</taxon>
        <taxon>Clostridia</taxon>
        <taxon>Eubacteriales</taxon>
        <taxon>Clostridiaceae</taxon>
        <taxon>Clostridium</taxon>
    </lineage>
</organism>
<evidence type="ECO:0000313" key="3">
    <source>
        <dbReference type="Proteomes" id="UP000775179"/>
    </source>
</evidence>